<sequence length="55" mass="6321">MASSVSIFAMLKQAPSHSTCLGSFFWVSGRQLRCRPDTQKNSEYRKQEKLQTKNL</sequence>
<dbReference type="AlphaFoldDB" id="A0A1M5JMK4"/>
<keyword evidence="2" id="KW-1185">Reference proteome</keyword>
<reference evidence="2" key="1">
    <citation type="submission" date="2016-11" db="EMBL/GenBank/DDBJ databases">
        <authorList>
            <person name="Varghese N."/>
            <person name="Submissions S."/>
        </authorList>
    </citation>
    <scope>NUCLEOTIDE SEQUENCE [LARGE SCALE GENOMIC DNA]</scope>
    <source>
        <strain evidence="2">DSM 27619</strain>
    </source>
</reference>
<dbReference type="EMBL" id="FQUT01000015">
    <property type="protein sequence ID" value="SHG41615.1"/>
    <property type="molecule type" value="Genomic_DNA"/>
</dbReference>
<proteinExistence type="predicted"/>
<dbReference type="RefSeq" id="WP_378157999.1">
    <property type="nucleotide sequence ID" value="NZ_JBHSOO010000001.1"/>
</dbReference>
<organism evidence="1 2">
    <name type="scientific">Chryseobacterium arachidis</name>
    <dbReference type="NCBI Taxonomy" id="1416778"/>
    <lineage>
        <taxon>Bacteria</taxon>
        <taxon>Pseudomonadati</taxon>
        <taxon>Bacteroidota</taxon>
        <taxon>Flavobacteriia</taxon>
        <taxon>Flavobacteriales</taxon>
        <taxon>Weeksellaceae</taxon>
        <taxon>Chryseobacterium group</taxon>
        <taxon>Chryseobacterium</taxon>
    </lineage>
</organism>
<evidence type="ECO:0000313" key="2">
    <source>
        <dbReference type="Proteomes" id="UP000184518"/>
    </source>
</evidence>
<name>A0A1M5JMK4_9FLAO</name>
<evidence type="ECO:0000313" key="1">
    <source>
        <dbReference type="EMBL" id="SHG41615.1"/>
    </source>
</evidence>
<gene>
    <name evidence="1" type="ORF">SAMN05443633_11515</name>
</gene>
<accession>A0A1M5JMK4</accession>
<dbReference type="Proteomes" id="UP000184518">
    <property type="component" value="Unassembled WGS sequence"/>
</dbReference>
<protein>
    <submittedName>
        <fullName evidence="1">Uncharacterized protein</fullName>
    </submittedName>
</protein>